<dbReference type="PATRIC" id="fig|1196324.3.peg.3898"/>
<dbReference type="STRING" id="1196324.A374_19190"/>
<gene>
    <name evidence="1" type="ORF">A374_19190</name>
</gene>
<dbReference type="EMBL" id="AKKV01000053">
    <property type="protein sequence ID" value="EIT83676.1"/>
    <property type="molecule type" value="Genomic_DNA"/>
</dbReference>
<dbReference type="eggNOG" id="ENOG50333VV">
    <property type="taxonomic scope" value="Bacteria"/>
</dbReference>
<reference evidence="1 2" key="1">
    <citation type="journal article" date="2012" name="J. Bacteriol.">
        <title>Genome of Bacillus macauensis ZFHKF-1, a Long-Chain-Forming Bacterium.</title>
        <authorList>
            <person name="Cai L."/>
            <person name="Zhang T."/>
        </authorList>
    </citation>
    <scope>NUCLEOTIDE SEQUENCE [LARGE SCALE GENOMIC DNA]</scope>
    <source>
        <strain evidence="1 2">ZFHKF-1</strain>
    </source>
</reference>
<proteinExistence type="predicted"/>
<sequence>MQRLMFEQKWDQTISEQDRALITNLFEQSKHEEGAPVKFTFVRSALNHKGDLLVMCLLHHFGGETLTFSEQELTYYEKGSAVAQSVFTITHTALPPHTSMPWTFIFPKQTVMKQPTLAHGELRL</sequence>
<dbReference type="NCBIfam" id="TIGR04398">
    <property type="entry name" value="SLAP_DUP"/>
    <property type="match status" value="1"/>
</dbReference>
<keyword evidence="2" id="KW-1185">Reference proteome</keyword>
<comment type="caution">
    <text evidence="1">The sequence shown here is derived from an EMBL/GenBank/DDBJ whole genome shotgun (WGS) entry which is preliminary data.</text>
</comment>
<dbReference type="OrthoDB" id="1907642at2"/>
<organism evidence="1 2">
    <name type="scientific">Fictibacillus macauensis ZFHKF-1</name>
    <dbReference type="NCBI Taxonomy" id="1196324"/>
    <lineage>
        <taxon>Bacteria</taxon>
        <taxon>Bacillati</taxon>
        <taxon>Bacillota</taxon>
        <taxon>Bacilli</taxon>
        <taxon>Bacillales</taxon>
        <taxon>Fictibacillaceae</taxon>
        <taxon>Fictibacillus</taxon>
    </lineage>
</organism>
<accession>I8IW17</accession>
<protein>
    <recommendedName>
        <fullName evidence="3">SLAP domain-containing protein</fullName>
    </recommendedName>
</protein>
<dbReference type="InterPro" id="IPR030910">
    <property type="entry name" value="SLAP_dom"/>
</dbReference>
<dbReference type="RefSeq" id="WP_007203902.1">
    <property type="nucleotide sequence ID" value="NZ_AKKV01000053.1"/>
</dbReference>
<dbReference type="AlphaFoldDB" id="I8IW17"/>
<evidence type="ECO:0000313" key="2">
    <source>
        <dbReference type="Proteomes" id="UP000004080"/>
    </source>
</evidence>
<evidence type="ECO:0008006" key="3">
    <source>
        <dbReference type="Google" id="ProtNLM"/>
    </source>
</evidence>
<name>I8IW17_9BACL</name>
<dbReference type="Proteomes" id="UP000004080">
    <property type="component" value="Unassembled WGS sequence"/>
</dbReference>
<evidence type="ECO:0000313" key="1">
    <source>
        <dbReference type="EMBL" id="EIT83676.1"/>
    </source>
</evidence>